<dbReference type="AlphaFoldDB" id="A0A381NTN7"/>
<feature type="non-terminal residue" evidence="1">
    <location>
        <position position="1"/>
    </location>
</feature>
<protein>
    <submittedName>
        <fullName evidence="1">Uncharacterized protein</fullName>
    </submittedName>
</protein>
<name>A0A381NTN7_9ZZZZ</name>
<reference evidence="1" key="1">
    <citation type="submission" date="2018-05" db="EMBL/GenBank/DDBJ databases">
        <authorList>
            <person name="Lanie J.A."/>
            <person name="Ng W.-L."/>
            <person name="Kazmierczak K.M."/>
            <person name="Andrzejewski T.M."/>
            <person name="Davidsen T.M."/>
            <person name="Wayne K.J."/>
            <person name="Tettelin H."/>
            <person name="Glass J.I."/>
            <person name="Rusch D."/>
            <person name="Podicherti R."/>
            <person name="Tsui H.-C.T."/>
            <person name="Winkler M.E."/>
        </authorList>
    </citation>
    <scope>NUCLEOTIDE SEQUENCE</scope>
</reference>
<evidence type="ECO:0000313" key="1">
    <source>
        <dbReference type="EMBL" id="SUZ57474.1"/>
    </source>
</evidence>
<proteinExistence type="predicted"/>
<gene>
    <name evidence="1" type="ORF">METZ01_LOCUS10328</name>
</gene>
<dbReference type="EMBL" id="UINC01000559">
    <property type="protein sequence ID" value="SUZ57474.1"/>
    <property type="molecule type" value="Genomic_DNA"/>
</dbReference>
<organism evidence="1">
    <name type="scientific">marine metagenome</name>
    <dbReference type="NCBI Taxonomy" id="408172"/>
    <lineage>
        <taxon>unclassified sequences</taxon>
        <taxon>metagenomes</taxon>
        <taxon>ecological metagenomes</taxon>
    </lineage>
</organism>
<sequence>VGAATKLSSGNTENIAFAAMMMSVPSSLIGEPIAVSAATDSAGKFTSTRANSSP</sequence>
<accession>A0A381NTN7</accession>